<evidence type="ECO:0000313" key="5">
    <source>
        <dbReference type="Proteomes" id="UP000823561"/>
    </source>
</evidence>
<feature type="coiled-coil region" evidence="2">
    <location>
        <begin position="386"/>
        <end position="469"/>
    </location>
</feature>
<organism evidence="4 5">
    <name type="scientific">Alosa alosa</name>
    <name type="common">allis shad</name>
    <dbReference type="NCBI Taxonomy" id="278164"/>
    <lineage>
        <taxon>Eukaryota</taxon>
        <taxon>Metazoa</taxon>
        <taxon>Chordata</taxon>
        <taxon>Craniata</taxon>
        <taxon>Vertebrata</taxon>
        <taxon>Euteleostomi</taxon>
        <taxon>Actinopterygii</taxon>
        <taxon>Neopterygii</taxon>
        <taxon>Teleostei</taxon>
        <taxon>Clupei</taxon>
        <taxon>Clupeiformes</taxon>
        <taxon>Clupeoidei</taxon>
        <taxon>Clupeidae</taxon>
        <taxon>Alosa</taxon>
    </lineage>
</organism>
<dbReference type="Proteomes" id="UP000823561">
    <property type="component" value="Chromosome 3"/>
</dbReference>
<feature type="region of interest" description="Disordered" evidence="3">
    <location>
        <begin position="673"/>
        <end position="692"/>
    </location>
</feature>
<dbReference type="PANTHER" id="PTHR21549">
    <property type="entry name" value="MUTATED IN BLADDER CANCER 1"/>
    <property type="match status" value="1"/>
</dbReference>
<dbReference type="PANTHER" id="PTHR21549:SF1">
    <property type="entry name" value="COILED-COIL DOMAIN-CONTAINING PROTEIN 148"/>
    <property type="match status" value="1"/>
</dbReference>
<evidence type="ECO:0000256" key="2">
    <source>
        <dbReference type="SAM" id="Coils"/>
    </source>
</evidence>
<evidence type="ECO:0000313" key="4">
    <source>
        <dbReference type="EMBL" id="KAG5283271.1"/>
    </source>
</evidence>
<sequence length="692" mass="81860">MFDDKISDSKLAGHSRSCVLRHIIRWTLHLQAVCEQDDTAMSGRDIRAFITNHRADDLEKLTLRLKDGLGSSKYKPVQYEQLQAMLEAKRIASQHIEDKVRKTQQAAKESRESCLLCQHRPVWAREHQRLARAEEKAELDLQRFLEHRGRQDDGDGEPDGGVIAEMLGEDLLLQADRDSFRLATVEPVWQLKEDLQYRLDRIHVTAPHHSEWEQILQQVHFVREQQEAVEDKLHAEFLALEQDLASLGTEEVLSKGPDAAADLQEVPKEILTSECPDPELSASLIRAFGALSQKYRERLQSVDQRLEGLDRHCGWPPEDHLRFQLTVGQYSPELRNHRHLYMDMLQRLYPHMCRQELNEHQRRWDWYRFALAQKRAVVEGWRRDRAELLLRALQTLEEARLQHRQQRALQDDRRLQQHVCSQLRAELQQWRAYQEEVAQLEAAIAERRREEEEERLRRQQEQESAKRTRQKEQVKQFYAELSRRREVVQRRDEERLRVLRSAMEEQARRDRERVQFRGELLEQRREDKEAQALQKLKEEEEREERLQALRNQVAVVADPDPERMMGDTRASKRRQQLADEEFVLQRPLYYLNTYTDTQVAVVADPDPERMMGDTKASKRRQQLADEEFVLQRPLYYLNTYTDTQIVSDPRVRIEQALRQAGLHSTPYAKELLSTVQPPRPPRRDTQSIAFKS</sequence>
<name>A0AAV6HCR3_9TELE</name>
<proteinExistence type="predicted"/>
<dbReference type="EMBL" id="JADWDJ010000003">
    <property type="protein sequence ID" value="KAG5283271.1"/>
    <property type="molecule type" value="Genomic_DNA"/>
</dbReference>
<keyword evidence="5" id="KW-1185">Reference proteome</keyword>
<evidence type="ECO:0000256" key="1">
    <source>
        <dbReference type="ARBA" id="ARBA00023054"/>
    </source>
</evidence>
<reference evidence="4" key="1">
    <citation type="submission" date="2020-10" db="EMBL/GenBank/DDBJ databases">
        <title>Chromosome-scale genome assembly of the Allis shad, Alosa alosa.</title>
        <authorList>
            <person name="Margot Z."/>
            <person name="Christophe K."/>
            <person name="Cabau C."/>
            <person name="Louis A."/>
            <person name="Berthelot C."/>
            <person name="Parey E."/>
            <person name="Roest Crollius H."/>
            <person name="Montfort J."/>
            <person name="Robinson-Rechavi M."/>
            <person name="Bucao C."/>
            <person name="Bouchez O."/>
            <person name="Gislard M."/>
            <person name="Lluch J."/>
            <person name="Milhes M."/>
            <person name="Lampietro C."/>
            <person name="Lopez Roques C."/>
            <person name="Donnadieu C."/>
            <person name="Braasch I."/>
            <person name="Desvignes T."/>
            <person name="Postlethwait J."/>
            <person name="Bobe J."/>
            <person name="Guiguen Y."/>
        </authorList>
    </citation>
    <scope>NUCLEOTIDE SEQUENCE</scope>
    <source>
        <strain evidence="4">M-15738</strain>
        <tissue evidence="4">Blood</tissue>
    </source>
</reference>
<evidence type="ECO:0000256" key="3">
    <source>
        <dbReference type="SAM" id="MobiDB-lite"/>
    </source>
</evidence>
<feature type="coiled-coil region" evidence="2">
    <location>
        <begin position="522"/>
        <end position="552"/>
    </location>
</feature>
<dbReference type="AlphaFoldDB" id="A0AAV6HCR3"/>
<comment type="caution">
    <text evidence="4">The sequence shown here is derived from an EMBL/GenBank/DDBJ whole genome shotgun (WGS) entry which is preliminary data.</text>
</comment>
<accession>A0AAV6HCR3</accession>
<evidence type="ECO:0008006" key="6">
    <source>
        <dbReference type="Google" id="ProtNLM"/>
    </source>
</evidence>
<dbReference type="InterPro" id="IPR039902">
    <property type="entry name" value="CCDC148/CCDC112"/>
</dbReference>
<gene>
    <name evidence="4" type="ORF">AALO_G00040250</name>
</gene>
<protein>
    <recommendedName>
        <fullName evidence="6">Coiled-coil domain-containing protein 148</fullName>
    </recommendedName>
</protein>
<keyword evidence="1 2" id="KW-0175">Coiled coil</keyword>